<proteinExistence type="predicted"/>
<comment type="caution">
    <text evidence="2">The sequence shown here is derived from an EMBL/GenBank/DDBJ whole genome shotgun (WGS) entry which is preliminary data.</text>
</comment>
<evidence type="ECO:0000313" key="3">
    <source>
        <dbReference type="Proteomes" id="UP000177480"/>
    </source>
</evidence>
<evidence type="ECO:0000256" key="1">
    <source>
        <dbReference type="SAM" id="MobiDB-lite"/>
    </source>
</evidence>
<dbReference type="Proteomes" id="UP000177480">
    <property type="component" value="Unassembled WGS sequence"/>
</dbReference>
<accession>A0A1G2G3G4</accession>
<organism evidence="2 3">
    <name type="scientific">Candidatus Ryanbacteria bacterium RIFCSPHIGHO2_01_FULL_45_22</name>
    <dbReference type="NCBI Taxonomy" id="1802114"/>
    <lineage>
        <taxon>Bacteria</taxon>
        <taxon>Candidatus Ryaniibacteriota</taxon>
    </lineage>
</organism>
<dbReference type="AlphaFoldDB" id="A0A1G2G3G4"/>
<name>A0A1G2G3G4_9BACT</name>
<feature type="region of interest" description="Disordered" evidence="1">
    <location>
        <begin position="30"/>
        <end position="69"/>
    </location>
</feature>
<dbReference type="EMBL" id="MHNK01000001">
    <property type="protein sequence ID" value="OGZ44562.1"/>
    <property type="molecule type" value="Genomic_DNA"/>
</dbReference>
<reference evidence="2 3" key="1">
    <citation type="journal article" date="2016" name="Nat. Commun.">
        <title>Thousands of microbial genomes shed light on interconnected biogeochemical processes in an aquifer system.</title>
        <authorList>
            <person name="Anantharaman K."/>
            <person name="Brown C.T."/>
            <person name="Hug L.A."/>
            <person name="Sharon I."/>
            <person name="Castelle C.J."/>
            <person name="Probst A.J."/>
            <person name="Thomas B.C."/>
            <person name="Singh A."/>
            <person name="Wilkins M.J."/>
            <person name="Karaoz U."/>
            <person name="Brodie E.L."/>
            <person name="Williams K.H."/>
            <person name="Hubbard S.S."/>
            <person name="Banfield J.F."/>
        </authorList>
    </citation>
    <scope>NUCLEOTIDE SEQUENCE [LARGE SCALE GENOMIC DNA]</scope>
</reference>
<evidence type="ECO:0000313" key="2">
    <source>
        <dbReference type="EMBL" id="OGZ44562.1"/>
    </source>
</evidence>
<gene>
    <name evidence="2" type="ORF">A2719_04065</name>
</gene>
<protein>
    <submittedName>
        <fullName evidence="2">Uncharacterized protein</fullName>
    </submittedName>
</protein>
<sequence length="69" mass="7969">MVVEWIWPRRSNPKISFPSFFAFRRGVKGEPEENGRKFLGLPRASPRARPRRMSAQSGRTLQFRAATHG</sequence>